<dbReference type="InterPro" id="IPR042178">
    <property type="entry name" value="Serpin_sf_1"/>
</dbReference>
<dbReference type="InterPro" id="IPR023796">
    <property type="entry name" value="Serpin_dom"/>
</dbReference>
<dbReference type="InterPro" id="IPR036186">
    <property type="entry name" value="Serpin_sf"/>
</dbReference>
<gene>
    <name evidence="2" type="ORF">FNK824_LOCUS23804</name>
</gene>
<dbReference type="Pfam" id="PF00079">
    <property type="entry name" value="Serpin"/>
    <property type="match status" value="1"/>
</dbReference>
<dbReference type="AlphaFoldDB" id="A0A819LGK7"/>
<dbReference type="EMBL" id="CAJOBE010005124">
    <property type="protein sequence ID" value="CAF3961510.1"/>
    <property type="molecule type" value="Genomic_DNA"/>
</dbReference>
<dbReference type="Proteomes" id="UP000663874">
    <property type="component" value="Unassembled WGS sequence"/>
</dbReference>
<reference evidence="2" key="1">
    <citation type="submission" date="2021-02" db="EMBL/GenBank/DDBJ databases">
        <authorList>
            <person name="Nowell W R."/>
        </authorList>
    </citation>
    <scope>NUCLEOTIDE SEQUENCE</scope>
</reference>
<protein>
    <recommendedName>
        <fullName evidence="1">Serpin domain-containing protein</fullName>
    </recommendedName>
</protein>
<evidence type="ECO:0000313" key="3">
    <source>
        <dbReference type="Proteomes" id="UP000663874"/>
    </source>
</evidence>
<accession>A0A819LGK7</accession>
<feature type="domain" description="Serpin" evidence="1">
    <location>
        <begin position="4"/>
        <end position="53"/>
    </location>
</feature>
<sequence>MFRSEAAAVTTVIISHHEPSLPPPQPIEFKADRPFLFFIRENKSGVLHIGRAIDYERKAVEYRQITGAYEQLTAKPFNDIICAATRLLNELKSLHRIREWQRLKMMPNREKTELAYMYFIPKSHKKATPL</sequence>
<comment type="caution">
    <text evidence="2">The sequence shown here is derived from an EMBL/GenBank/DDBJ whole genome shotgun (WGS) entry which is preliminary data.</text>
</comment>
<dbReference type="Gene3D" id="2.30.39.10">
    <property type="entry name" value="Alpha-1-antitrypsin, domain 1"/>
    <property type="match status" value="1"/>
</dbReference>
<dbReference type="InterPro" id="IPR042185">
    <property type="entry name" value="Serpin_sf_2"/>
</dbReference>
<organism evidence="2 3">
    <name type="scientific">Rotaria sordida</name>
    <dbReference type="NCBI Taxonomy" id="392033"/>
    <lineage>
        <taxon>Eukaryota</taxon>
        <taxon>Metazoa</taxon>
        <taxon>Spiralia</taxon>
        <taxon>Gnathifera</taxon>
        <taxon>Rotifera</taxon>
        <taxon>Eurotatoria</taxon>
        <taxon>Bdelloidea</taxon>
        <taxon>Philodinida</taxon>
        <taxon>Philodinidae</taxon>
        <taxon>Rotaria</taxon>
    </lineage>
</organism>
<dbReference type="PROSITE" id="PS00284">
    <property type="entry name" value="SERPIN"/>
    <property type="match status" value="1"/>
</dbReference>
<proteinExistence type="predicted"/>
<evidence type="ECO:0000259" key="1">
    <source>
        <dbReference type="Pfam" id="PF00079"/>
    </source>
</evidence>
<dbReference type="SUPFAM" id="SSF56574">
    <property type="entry name" value="Serpins"/>
    <property type="match status" value="1"/>
</dbReference>
<dbReference type="Gene3D" id="3.30.497.10">
    <property type="entry name" value="Antithrombin, subunit I, domain 2"/>
    <property type="match status" value="1"/>
</dbReference>
<dbReference type="InterPro" id="IPR023795">
    <property type="entry name" value="Serpin_CS"/>
</dbReference>
<evidence type="ECO:0000313" key="2">
    <source>
        <dbReference type="EMBL" id="CAF3961510.1"/>
    </source>
</evidence>
<name>A0A819LGK7_9BILA</name>